<keyword evidence="7" id="KW-0520">NAD</keyword>
<dbReference type="EMBL" id="AZIL01001615">
    <property type="protein sequence ID" value="EWM23511.1"/>
    <property type="molecule type" value="Genomic_DNA"/>
</dbReference>
<dbReference type="HAMAP" id="MF_00361">
    <property type="entry name" value="NAD_kinase"/>
    <property type="match status" value="1"/>
</dbReference>
<evidence type="ECO:0000256" key="8">
    <source>
        <dbReference type="SAM" id="MobiDB-lite"/>
    </source>
</evidence>
<evidence type="ECO:0000256" key="1">
    <source>
        <dbReference type="ARBA" id="ARBA00010995"/>
    </source>
</evidence>
<keyword evidence="4 9" id="KW-0418">Kinase</keyword>
<dbReference type="GO" id="GO:0006741">
    <property type="term" value="P:NADP+ biosynthetic process"/>
    <property type="evidence" value="ECO:0007669"/>
    <property type="project" value="InterPro"/>
</dbReference>
<dbReference type="InterPro" id="IPR017437">
    <property type="entry name" value="ATP-NAD_kinase_PpnK-typ_C"/>
</dbReference>
<feature type="compositionally biased region" description="Low complexity" evidence="8">
    <location>
        <begin position="37"/>
        <end position="71"/>
    </location>
</feature>
<keyword evidence="6" id="KW-0521">NADP</keyword>
<dbReference type="GO" id="GO:0003951">
    <property type="term" value="F:NAD+ kinase activity"/>
    <property type="evidence" value="ECO:0007669"/>
    <property type="project" value="InterPro"/>
</dbReference>
<protein>
    <submittedName>
        <fullName evidence="9">Nad kinase 2</fullName>
    </submittedName>
</protein>
<organism evidence="9 10">
    <name type="scientific">Nannochloropsis gaditana</name>
    <dbReference type="NCBI Taxonomy" id="72520"/>
    <lineage>
        <taxon>Eukaryota</taxon>
        <taxon>Sar</taxon>
        <taxon>Stramenopiles</taxon>
        <taxon>Ochrophyta</taxon>
        <taxon>Eustigmatophyceae</taxon>
        <taxon>Eustigmatales</taxon>
        <taxon>Monodopsidaceae</taxon>
        <taxon>Nannochloropsis</taxon>
    </lineage>
</organism>
<keyword evidence="3" id="KW-0547">Nucleotide-binding</keyword>
<dbReference type="FunFam" id="2.60.200.30:FF:000009">
    <property type="entry name" value="Poly(P)/ATP NAD kinase"/>
    <property type="match status" value="1"/>
</dbReference>
<name>W7TSK8_9STRA</name>
<dbReference type="Pfam" id="PF20143">
    <property type="entry name" value="NAD_kinase_C"/>
    <property type="match status" value="1"/>
</dbReference>
<dbReference type="Gene3D" id="3.40.50.10330">
    <property type="entry name" value="Probable inorganic polyphosphate/atp-NAD kinase, domain 1"/>
    <property type="match status" value="1"/>
</dbReference>
<keyword evidence="2" id="KW-0808">Transferase</keyword>
<dbReference type="GO" id="GO:0005524">
    <property type="term" value="F:ATP binding"/>
    <property type="evidence" value="ECO:0007669"/>
    <property type="project" value="UniProtKB-KW"/>
</dbReference>
<keyword evidence="10" id="KW-1185">Reference proteome</keyword>
<reference evidence="9 10" key="1">
    <citation type="journal article" date="2014" name="Mol. Plant">
        <title>Chromosome Scale Genome Assembly and Transcriptome Profiling of Nannochloropsis gaditana in Nitrogen Depletion.</title>
        <authorList>
            <person name="Corteggiani Carpinelli E."/>
            <person name="Telatin A."/>
            <person name="Vitulo N."/>
            <person name="Forcato C."/>
            <person name="D'Angelo M."/>
            <person name="Schiavon R."/>
            <person name="Vezzi A."/>
            <person name="Giacometti G.M."/>
            <person name="Morosinotto T."/>
            <person name="Valle G."/>
        </authorList>
    </citation>
    <scope>NUCLEOTIDE SEQUENCE [LARGE SCALE GENOMIC DNA]</scope>
    <source>
        <strain evidence="9 10">B-31</strain>
    </source>
</reference>
<dbReference type="PANTHER" id="PTHR20275:SF0">
    <property type="entry name" value="NAD KINASE"/>
    <property type="match status" value="1"/>
</dbReference>
<dbReference type="GO" id="GO:0019674">
    <property type="term" value="P:NAD+ metabolic process"/>
    <property type="evidence" value="ECO:0007669"/>
    <property type="project" value="InterPro"/>
</dbReference>
<evidence type="ECO:0000256" key="4">
    <source>
        <dbReference type="ARBA" id="ARBA00022777"/>
    </source>
</evidence>
<evidence type="ECO:0000313" key="9">
    <source>
        <dbReference type="EMBL" id="EWM23511.1"/>
    </source>
</evidence>
<comment type="similarity">
    <text evidence="1">Belongs to the NAD kinase family.</text>
</comment>
<proteinExistence type="inferred from homology"/>
<dbReference type="InterPro" id="IPR017438">
    <property type="entry name" value="ATP-NAD_kinase_N"/>
</dbReference>
<keyword evidence="5" id="KW-0067">ATP-binding</keyword>
<feature type="region of interest" description="Disordered" evidence="8">
    <location>
        <begin position="161"/>
        <end position="200"/>
    </location>
</feature>
<dbReference type="Pfam" id="PF01513">
    <property type="entry name" value="NAD_kinase"/>
    <property type="match status" value="1"/>
</dbReference>
<accession>W7TSK8</accession>
<dbReference type="OrthoDB" id="24581at2759"/>
<sequence>MPYGRGVVKAREGDLLSAVEKARRGVVVQAMQERPSSHASSLTPSSSTASSTTSSFPSISDPPTSSSSPSSSSAPFHMIWRSFPPSNASGSSTSCSSHHLLSPSRLLQGTRNFQISAIFLVLILLNAFPTPSAWRAPPLPRLAAPFRLMYTRVQRPFIPPISNALPDDDFQPEREKRPAYPRPWPPFTAEEEEGVEEKEAAGEGGHYYIIEEEERVMMRREVTVVAGTEPHPRRARFELHKRWQSVTSVDVIEDGQILGGAKKGLPEQTLLRWQESPRNVLLLMKRGSHDILQRVADITNFLQAREGVRVLVERQVKYDLLDSFDIHVAELYGARDRSHHAVDLVITLGGDGLLMHANWLFQKSAPIILPVNLGSLGFLLPFEYDDIYPTIERVLTQDVDLTLRMRLRCRIIRNETVVMDLVVMNDAVVERGSSPYLASLDCFCNGQYVTTVQADGLIIATPTGSTAYSMSAGGSMMHPGIQALLLTPICPHSLSFRPLVFPDSAVISLCMPLDVRSHAWVSFDGRFRHRLMDGDILEVSNSEYPLPTVTHRNVTADWFRALNKAFNFNMRTRQKPL</sequence>
<evidence type="ECO:0000256" key="5">
    <source>
        <dbReference type="ARBA" id="ARBA00022840"/>
    </source>
</evidence>
<dbReference type="InterPro" id="IPR016064">
    <property type="entry name" value="NAD/diacylglycerol_kinase_sf"/>
</dbReference>
<evidence type="ECO:0000256" key="7">
    <source>
        <dbReference type="ARBA" id="ARBA00023027"/>
    </source>
</evidence>
<evidence type="ECO:0000256" key="6">
    <source>
        <dbReference type="ARBA" id="ARBA00022857"/>
    </source>
</evidence>
<feature type="region of interest" description="Disordered" evidence="8">
    <location>
        <begin position="30"/>
        <end position="71"/>
    </location>
</feature>
<dbReference type="InterPro" id="IPR002504">
    <property type="entry name" value="NADK"/>
</dbReference>
<gene>
    <name evidence="9" type="primary">JMS09K11.5</name>
    <name evidence="9" type="ORF">Naga_100352g2</name>
</gene>
<evidence type="ECO:0000313" key="10">
    <source>
        <dbReference type="Proteomes" id="UP000019335"/>
    </source>
</evidence>
<dbReference type="Proteomes" id="UP000019335">
    <property type="component" value="Chromosome 16"/>
</dbReference>
<comment type="caution">
    <text evidence="9">The sequence shown here is derived from an EMBL/GenBank/DDBJ whole genome shotgun (WGS) entry which is preliminary data.</text>
</comment>
<dbReference type="AlphaFoldDB" id="W7TSK8"/>
<evidence type="ECO:0000256" key="2">
    <source>
        <dbReference type="ARBA" id="ARBA00022679"/>
    </source>
</evidence>
<dbReference type="SUPFAM" id="SSF111331">
    <property type="entry name" value="NAD kinase/diacylglycerol kinase-like"/>
    <property type="match status" value="1"/>
</dbReference>
<evidence type="ECO:0000256" key="3">
    <source>
        <dbReference type="ARBA" id="ARBA00022741"/>
    </source>
</evidence>
<dbReference type="Gene3D" id="2.60.200.30">
    <property type="entry name" value="Probable inorganic polyphosphate/atp-NAD kinase, domain 2"/>
    <property type="match status" value="1"/>
</dbReference>
<dbReference type="PANTHER" id="PTHR20275">
    <property type="entry name" value="NAD KINASE"/>
    <property type="match status" value="1"/>
</dbReference>